<gene>
    <name evidence="1" type="ORF">E4U03_06860</name>
</gene>
<name>A0A4Y9F4V5_9MICC</name>
<dbReference type="InterPro" id="IPR029017">
    <property type="entry name" value="Enolase-like_N"/>
</dbReference>
<dbReference type="AlphaFoldDB" id="A0A4Y9F4V5"/>
<comment type="caution">
    <text evidence="1">The sequence shown here is derived from an EMBL/GenBank/DDBJ whole genome shotgun (WGS) entry which is preliminary data.</text>
</comment>
<feature type="non-terminal residue" evidence="1">
    <location>
        <position position="37"/>
    </location>
</feature>
<organism evidence="1 2">
    <name type="scientific">Rothia nasimurium</name>
    <dbReference type="NCBI Taxonomy" id="85336"/>
    <lineage>
        <taxon>Bacteria</taxon>
        <taxon>Bacillati</taxon>
        <taxon>Actinomycetota</taxon>
        <taxon>Actinomycetes</taxon>
        <taxon>Micrococcales</taxon>
        <taxon>Micrococcaceae</taxon>
        <taxon>Rothia</taxon>
    </lineage>
</organism>
<dbReference type="Proteomes" id="UP000297951">
    <property type="component" value="Unassembled WGS sequence"/>
</dbReference>
<evidence type="ECO:0000313" key="2">
    <source>
        <dbReference type="Proteomes" id="UP000297951"/>
    </source>
</evidence>
<protein>
    <submittedName>
        <fullName evidence="1">O-succinylbenzoate synthase</fullName>
    </submittedName>
</protein>
<dbReference type="Pfam" id="PF18374">
    <property type="entry name" value="Enolase_like_N"/>
    <property type="match status" value="1"/>
</dbReference>
<reference evidence="1 2" key="1">
    <citation type="submission" date="2019-03" db="EMBL/GenBank/DDBJ databases">
        <title>Diversity of the mouse oral microbiome.</title>
        <authorList>
            <person name="Joseph S."/>
            <person name="Aduse-Opoku J."/>
            <person name="Curtis M."/>
            <person name="Wade W."/>
            <person name="Hashim A."/>
        </authorList>
    </citation>
    <scope>NUCLEOTIDE SEQUENCE [LARGE SCALE GENOMIC DNA]</scope>
    <source>
        <strain evidence="2">irhom_31</strain>
    </source>
</reference>
<dbReference type="Gene3D" id="3.30.390.10">
    <property type="entry name" value="Enolase-like, N-terminal domain"/>
    <property type="match status" value="1"/>
</dbReference>
<dbReference type="EMBL" id="SPQC01000020">
    <property type="protein sequence ID" value="TFU22282.1"/>
    <property type="molecule type" value="Genomic_DNA"/>
</dbReference>
<proteinExistence type="predicted"/>
<evidence type="ECO:0000313" key="1">
    <source>
        <dbReference type="EMBL" id="TFU22282.1"/>
    </source>
</evidence>
<sequence>MPPLEEILSATRVVALPMRVKFRGVSLRETALIQGPG</sequence>
<accession>A0A4Y9F4V5</accession>